<sequence length="302" mass="33606">MAYWENGLYRPDKTNRLGMPLPTKPTWMSDKDWSVANRGDEYRPMTEGWSAQDYLRPKEWQAFSTADDSQIGGGVWPKGSTYSTFQPSISRGEFQQNLSRAWGEAPLTTQDIGGQLTATKTLDPTGVSGYGKWGYETGNTSPLSYNWILPEDALNFRFAQSNAPLSDVQRSASFDVGGAYSQARVEASPTRFTSGAFKIPQRESTSVPGTTYPVTGGVTDYTTGEMYTPQMGGASQAYQRFRGYSPNLGAYTPFRGAVKSSEQIFKGSLKQSEREAQWAEEFYIDKLGSKEAYEKWLKEGNK</sequence>
<proteinExistence type="predicted"/>
<dbReference type="AlphaFoldDB" id="A0A6H1ZP79"/>
<dbReference type="EMBL" id="MT144134">
    <property type="protein sequence ID" value="QJA49374.1"/>
    <property type="molecule type" value="Genomic_DNA"/>
</dbReference>
<organism evidence="1">
    <name type="scientific">viral metagenome</name>
    <dbReference type="NCBI Taxonomy" id="1070528"/>
    <lineage>
        <taxon>unclassified sequences</taxon>
        <taxon>metagenomes</taxon>
        <taxon>organismal metagenomes</taxon>
    </lineage>
</organism>
<accession>A0A6H1ZP79</accession>
<reference evidence="1" key="1">
    <citation type="submission" date="2020-03" db="EMBL/GenBank/DDBJ databases">
        <title>The deep terrestrial virosphere.</title>
        <authorList>
            <person name="Holmfeldt K."/>
            <person name="Nilsson E."/>
            <person name="Simone D."/>
            <person name="Lopez-Fernandez M."/>
            <person name="Wu X."/>
            <person name="de Brujin I."/>
            <person name="Lundin D."/>
            <person name="Andersson A."/>
            <person name="Bertilsson S."/>
            <person name="Dopson M."/>
        </authorList>
    </citation>
    <scope>NUCLEOTIDE SEQUENCE</scope>
    <source>
        <strain evidence="1">TM448A01332</strain>
    </source>
</reference>
<protein>
    <submittedName>
        <fullName evidence="1">Uncharacterized protein</fullName>
    </submittedName>
</protein>
<gene>
    <name evidence="1" type="ORF">TM448A01332_0004</name>
</gene>
<evidence type="ECO:0000313" key="1">
    <source>
        <dbReference type="EMBL" id="QJA49374.1"/>
    </source>
</evidence>
<name>A0A6H1ZP79_9ZZZZ</name>